<accession>A0A5Q2THD3</accession>
<keyword evidence="7 8" id="KW-0472">Membrane</keyword>
<dbReference type="InterPro" id="IPR013525">
    <property type="entry name" value="ABC2_TM"/>
</dbReference>
<dbReference type="Proteomes" id="UP000339690">
    <property type="component" value="Chromosome"/>
</dbReference>
<feature type="domain" description="ABC transmembrane type-2" evidence="9">
    <location>
        <begin position="113"/>
        <end position="338"/>
    </location>
</feature>
<comment type="similarity">
    <text evidence="2">Belongs to the ABC-2 integral membrane protein family.</text>
</comment>
<protein>
    <submittedName>
        <fullName evidence="10">ABC transporter permease subunit</fullName>
    </submittedName>
</protein>
<feature type="transmembrane region" description="Helical" evidence="8">
    <location>
        <begin position="21"/>
        <end position="39"/>
    </location>
</feature>
<dbReference type="KEGG" id="grc:GI584_04500"/>
<keyword evidence="4" id="KW-1003">Cell membrane</keyword>
<evidence type="ECO:0000256" key="6">
    <source>
        <dbReference type="ARBA" id="ARBA00022989"/>
    </source>
</evidence>
<evidence type="ECO:0000256" key="5">
    <source>
        <dbReference type="ARBA" id="ARBA00022692"/>
    </source>
</evidence>
<feature type="transmembrane region" description="Helical" evidence="8">
    <location>
        <begin position="313"/>
        <end position="335"/>
    </location>
</feature>
<name>A0A5Q2THD3_9BACI</name>
<evidence type="ECO:0000313" key="11">
    <source>
        <dbReference type="Proteomes" id="UP000339690"/>
    </source>
</evidence>
<dbReference type="GO" id="GO:0140359">
    <property type="term" value="F:ABC-type transporter activity"/>
    <property type="evidence" value="ECO:0007669"/>
    <property type="project" value="InterPro"/>
</dbReference>
<evidence type="ECO:0000256" key="8">
    <source>
        <dbReference type="SAM" id="Phobius"/>
    </source>
</evidence>
<evidence type="ECO:0000313" key="10">
    <source>
        <dbReference type="EMBL" id="QGH33340.1"/>
    </source>
</evidence>
<dbReference type="GO" id="GO:0005886">
    <property type="term" value="C:plasma membrane"/>
    <property type="evidence" value="ECO:0007669"/>
    <property type="project" value="UniProtKB-SubCell"/>
</dbReference>
<evidence type="ECO:0000256" key="3">
    <source>
        <dbReference type="ARBA" id="ARBA00022448"/>
    </source>
</evidence>
<proteinExistence type="inferred from homology"/>
<dbReference type="RefSeq" id="WP_153790394.1">
    <property type="nucleotide sequence ID" value="NZ_CP045915.1"/>
</dbReference>
<dbReference type="InterPro" id="IPR047817">
    <property type="entry name" value="ABC2_TM_bact-type"/>
</dbReference>
<keyword evidence="6 8" id="KW-1133">Transmembrane helix</keyword>
<gene>
    <name evidence="10" type="ORF">GI584_04500</name>
</gene>
<keyword evidence="5 8" id="KW-0812">Transmembrane</keyword>
<dbReference type="PANTHER" id="PTHR30294">
    <property type="entry name" value="MEMBRANE COMPONENT OF ABC TRANSPORTER YHHJ-RELATED"/>
    <property type="match status" value="1"/>
</dbReference>
<dbReference type="PROSITE" id="PS51012">
    <property type="entry name" value="ABC_TM2"/>
    <property type="match status" value="1"/>
</dbReference>
<sequence length="341" mass="38422">MNVMAVVKRITQQFRRDKRSLALLIIAPVLVITLIWLVLDGSEYTPEIAIDAIPAPLEEVLQEEFDNDIKEMSEEEAKEAFQAGDIDAFLTIKDNEVFILLEGSDATANSAALRTIQEAVQAMNGGSEAEPIIEYYYGSDQLNLFDQVGSVLIGFFIFFFVFIIGGISFLRERTQGTLEKLLSTPIKRWEIVIGYLIGFGIFTIFQALIIVSYSVFVLDIWMAGAFWQLLLVTFLLAITALSLATLLSAFANNEFQMMQFIPLVIIPQVFFSGMFPLESLAEWLQVLSKLMPLTYGANAMQAIMLKGLNIWDVWQDVLIIMAFATVFVVLNIFALKKHRRL</sequence>
<evidence type="ECO:0000256" key="1">
    <source>
        <dbReference type="ARBA" id="ARBA00004651"/>
    </source>
</evidence>
<evidence type="ECO:0000256" key="7">
    <source>
        <dbReference type="ARBA" id="ARBA00023136"/>
    </source>
</evidence>
<keyword evidence="11" id="KW-1185">Reference proteome</keyword>
<dbReference type="Pfam" id="PF12698">
    <property type="entry name" value="ABC2_membrane_3"/>
    <property type="match status" value="1"/>
</dbReference>
<feature type="transmembrane region" description="Helical" evidence="8">
    <location>
        <begin position="148"/>
        <end position="170"/>
    </location>
</feature>
<dbReference type="EMBL" id="CP045915">
    <property type="protein sequence ID" value="QGH33340.1"/>
    <property type="molecule type" value="Genomic_DNA"/>
</dbReference>
<feature type="transmembrane region" description="Helical" evidence="8">
    <location>
        <begin position="191"/>
        <end position="213"/>
    </location>
</feature>
<organism evidence="10 11">
    <name type="scientific">Gracilibacillus salitolerans</name>
    <dbReference type="NCBI Taxonomy" id="2663022"/>
    <lineage>
        <taxon>Bacteria</taxon>
        <taxon>Bacillati</taxon>
        <taxon>Bacillota</taxon>
        <taxon>Bacilli</taxon>
        <taxon>Bacillales</taxon>
        <taxon>Bacillaceae</taxon>
        <taxon>Gracilibacillus</taxon>
    </lineage>
</organism>
<comment type="subcellular location">
    <subcellularLocation>
        <location evidence="1">Cell membrane</location>
        <topology evidence="1">Multi-pass membrane protein</topology>
    </subcellularLocation>
</comment>
<dbReference type="InterPro" id="IPR051449">
    <property type="entry name" value="ABC-2_transporter_component"/>
</dbReference>
<dbReference type="PANTHER" id="PTHR30294:SF38">
    <property type="entry name" value="TRANSPORT PERMEASE PROTEIN"/>
    <property type="match status" value="1"/>
</dbReference>
<keyword evidence="3" id="KW-0813">Transport</keyword>
<dbReference type="AlphaFoldDB" id="A0A5Q2THD3"/>
<evidence type="ECO:0000256" key="2">
    <source>
        <dbReference type="ARBA" id="ARBA00007783"/>
    </source>
</evidence>
<reference evidence="10 11" key="1">
    <citation type="submission" date="2019-11" db="EMBL/GenBank/DDBJ databases">
        <title>Gracilibacillus salitolerans sp. nov., a moderate halophile isolated from a saline soil in northwest China.</title>
        <authorList>
            <person name="Gan L."/>
        </authorList>
    </citation>
    <scope>NUCLEOTIDE SEQUENCE [LARGE SCALE GENOMIC DNA]</scope>
    <source>
        <strain evidence="10 11">SCU50</strain>
    </source>
</reference>
<evidence type="ECO:0000256" key="4">
    <source>
        <dbReference type="ARBA" id="ARBA00022475"/>
    </source>
</evidence>
<evidence type="ECO:0000259" key="9">
    <source>
        <dbReference type="PROSITE" id="PS51012"/>
    </source>
</evidence>
<feature type="transmembrane region" description="Helical" evidence="8">
    <location>
        <begin position="260"/>
        <end position="277"/>
    </location>
</feature>
<feature type="transmembrane region" description="Helical" evidence="8">
    <location>
        <begin position="225"/>
        <end position="248"/>
    </location>
</feature>